<feature type="region of interest" description="Disordered" evidence="1">
    <location>
        <begin position="26"/>
        <end position="79"/>
    </location>
</feature>
<dbReference type="Proteomes" id="UP001359485">
    <property type="component" value="Unassembled WGS sequence"/>
</dbReference>
<protein>
    <submittedName>
        <fullName evidence="2">Uncharacterized protein</fullName>
    </submittedName>
</protein>
<accession>A0ABR1BBI9</accession>
<evidence type="ECO:0000313" key="2">
    <source>
        <dbReference type="EMBL" id="KAK6640702.1"/>
    </source>
</evidence>
<keyword evidence="3" id="KW-1185">Reference proteome</keyword>
<organism evidence="2 3">
    <name type="scientific">Polyplax serrata</name>
    <name type="common">Common mouse louse</name>
    <dbReference type="NCBI Taxonomy" id="468196"/>
    <lineage>
        <taxon>Eukaryota</taxon>
        <taxon>Metazoa</taxon>
        <taxon>Ecdysozoa</taxon>
        <taxon>Arthropoda</taxon>
        <taxon>Hexapoda</taxon>
        <taxon>Insecta</taxon>
        <taxon>Pterygota</taxon>
        <taxon>Neoptera</taxon>
        <taxon>Paraneoptera</taxon>
        <taxon>Psocodea</taxon>
        <taxon>Troctomorpha</taxon>
        <taxon>Phthiraptera</taxon>
        <taxon>Anoplura</taxon>
        <taxon>Polyplacidae</taxon>
        <taxon>Polyplax</taxon>
    </lineage>
</organism>
<comment type="caution">
    <text evidence="2">The sequence shown here is derived from an EMBL/GenBank/DDBJ whole genome shotgun (WGS) entry which is preliminary data.</text>
</comment>
<name>A0ABR1BBI9_POLSC</name>
<sequence length="348" mass="38540">MDLFKRNPPGSVLSVISGAVLFEPSPEEESQMQRAQGQRVGFSCKGKKSIDTYEPPPGTWSTEVDNKKPMSPEWDPTYSSNMKIDVEKLTFGCGADPFRTKTKSTDGEAGSIRTEKVSRDDINLIAINPQFPPLTLVVRPNGVQVTKDEQLIRSSGRYPKQDLHFRQDGSYFAGVSKPSERTAHQPMYQAPIQVPFRDNHETQPPLLRAGPETYRSIKKKTMDKSVKSVPWLTEGSSRNSNYWRAKDYPSFIATIAHGLMGHRFPEGGQHSSRQIKCAEEVSAAREKNGICISSGCYTLDEDGAQGSFRVSVGGNSTHTPEEHGCRDLKSLSDEREPCSADVLNHCSG</sequence>
<reference evidence="2 3" key="1">
    <citation type="submission" date="2023-09" db="EMBL/GenBank/DDBJ databases">
        <title>Genomes of two closely related lineages of the louse Polyplax serrata with different host specificities.</title>
        <authorList>
            <person name="Martinu J."/>
            <person name="Tarabai H."/>
            <person name="Stefka J."/>
            <person name="Hypsa V."/>
        </authorList>
    </citation>
    <scope>NUCLEOTIDE SEQUENCE [LARGE SCALE GENOMIC DNA]</scope>
    <source>
        <strain evidence="2">98ZLc_SE</strain>
    </source>
</reference>
<evidence type="ECO:0000313" key="3">
    <source>
        <dbReference type="Proteomes" id="UP001359485"/>
    </source>
</evidence>
<proteinExistence type="predicted"/>
<dbReference type="EMBL" id="JAWJWF010000001">
    <property type="protein sequence ID" value="KAK6640702.1"/>
    <property type="molecule type" value="Genomic_DNA"/>
</dbReference>
<gene>
    <name evidence="2" type="ORF">RUM44_012399</name>
</gene>
<evidence type="ECO:0000256" key="1">
    <source>
        <dbReference type="SAM" id="MobiDB-lite"/>
    </source>
</evidence>